<evidence type="ECO:0000313" key="1">
    <source>
        <dbReference type="EMBL" id="CAF0697464.1"/>
    </source>
</evidence>
<proteinExistence type="predicted"/>
<accession>A0A8J2FW61</accession>
<dbReference type="RefSeq" id="WP_174583189.1">
    <property type="nucleotide sequence ID" value="NZ_CAJNOB010000015.1"/>
</dbReference>
<organism evidence="1 2">
    <name type="scientific">Candidatus Methylacidithermus pantelleriae</name>
    <dbReference type="NCBI Taxonomy" id="2744239"/>
    <lineage>
        <taxon>Bacteria</taxon>
        <taxon>Pseudomonadati</taxon>
        <taxon>Verrucomicrobiota</taxon>
        <taxon>Methylacidiphilae</taxon>
        <taxon>Methylacidiphilales</taxon>
        <taxon>Methylacidiphilaceae</taxon>
        <taxon>Candidatus Methylacidithermus</taxon>
    </lineage>
</organism>
<evidence type="ECO:0000313" key="2">
    <source>
        <dbReference type="Proteomes" id="UP000663859"/>
    </source>
</evidence>
<sequence>MGLSYRFVRDRKRWRAFAERRNTDPFSLVTYRLAGAASIDRNEDHLALAEMNRLGDLARIRRIRRNLQGKSKEQTRAILRDGSREIRRACGESGNFLLIESLDLRRSKLKLESVAPVRACSFSSLTYAKAIAMAQSRLFLLPESRGSKSTRLTRL</sequence>
<reference evidence="1" key="1">
    <citation type="submission" date="2021-02" db="EMBL/GenBank/DDBJ databases">
        <authorList>
            <person name="Cremers G."/>
            <person name="Picone N."/>
        </authorList>
    </citation>
    <scope>NUCLEOTIDE SEQUENCE</scope>
    <source>
        <strain evidence="1">PQ17</strain>
    </source>
</reference>
<dbReference type="EMBL" id="CAJNOB010000015">
    <property type="protein sequence ID" value="CAF0697464.1"/>
    <property type="molecule type" value="Genomic_DNA"/>
</dbReference>
<protein>
    <submittedName>
        <fullName evidence="1">Uncharacterized protein</fullName>
    </submittedName>
</protein>
<gene>
    <name evidence="1" type="ORF">MPNT_220009</name>
</gene>
<comment type="caution">
    <text evidence="1">The sequence shown here is derived from an EMBL/GenBank/DDBJ whole genome shotgun (WGS) entry which is preliminary data.</text>
</comment>
<dbReference type="AlphaFoldDB" id="A0A8J2FW61"/>
<name>A0A8J2FW61_9BACT</name>
<keyword evidence="2" id="KW-1185">Reference proteome</keyword>
<dbReference type="Proteomes" id="UP000663859">
    <property type="component" value="Unassembled WGS sequence"/>
</dbReference>